<proteinExistence type="predicted"/>
<organism evidence="1 2">
    <name type="scientific">Pseudomonas syringae pv. ribicola</name>
    <dbReference type="NCBI Taxonomy" id="55398"/>
    <lineage>
        <taxon>Bacteria</taxon>
        <taxon>Pseudomonadati</taxon>
        <taxon>Pseudomonadota</taxon>
        <taxon>Gammaproteobacteria</taxon>
        <taxon>Pseudomonadales</taxon>
        <taxon>Pseudomonadaceae</taxon>
        <taxon>Pseudomonas</taxon>
    </lineage>
</organism>
<protein>
    <submittedName>
        <fullName evidence="1">Uncharacterized protein</fullName>
    </submittedName>
</protein>
<name>A0A3M2W7D4_PSESI</name>
<comment type="caution">
    <text evidence="1">The sequence shown here is derived from an EMBL/GenBank/DDBJ whole genome shotgun (WGS) entry which is preliminary data.</text>
</comment>
<dbReference type="EMBL" id="RBNR01000021">
    <property type="protein sequence ID" value="RML47439.1"/>
    <property type="molecule type" value="Genomic_DNA"/>
</dbReference>
<accession>A0A3M2W7D4</accession>
<reference evidence="1 2" key="1">
    <citation type="submission" date="2018-08" db="EMBL/GenBank/DDBJ databases">
        <title>Recombination of ecologically and evolutionarily significant loci maintains genetic cohesion in the Pseudomonas syringae species complex.</title>
        <authorList>
            <person name="Dillon M."/>
            <person name="Thakur S."/>
            <person name="Almeida R.N.D."/>
            <person name="Weir B.S."/>
            <person name="Guttman D.S."/>
        </authorList>
    </citation>
    <scope>NUCLEOTIDE SEQUENCE [LARGE SCALE GENOMIC DNA]</scope>
    <source>
        <strain evidence="1 2">ICMP 3883</strain>
    </source>
</reference>
<sequence length="106" mass="11847">MEERDDLKRRLDKAMDAQSRDVFGASESAKKLGEKLFKCEALIQTLENPEFKNGDIVWNADNGWTLTKNAAALSGLIEVKVIEENQAQEALRSLDNVLALLNEIEA</sequence>
<dbReference type="AlphaFoldDB" id="A0A3M2W7D4"/>
<evidence type="ECO:0000313" key="1">
    <source>
        <dbReference type="EMBL" id="RML47439.1"/>
    </source>
</evidence>
<dbReference type="Proteomes" id="UP000280292">
    <property type="component" value="Unassembled WGS sequence"/>
</dbReference>
<gene>
    <name evidence="1" type="ORF">ALQ95_02141</name>
</gene>
<evidence type="ECO:0000313" key="2">
    <source>
        <dbReference type="Proteomes" id="UP000280292"/>
    </source>
</evidence>